<feature type="compositionally biased region" description="Basic and acidic residues" evidence="1">
    <location>
        <begin position="29"/>
        <end position="56"/>
    </location>
</feature>
<evidence type="ECO:0000313" key="3">
    <source>
        <dbReference type="Proteomes" id="UP000479710"/>
    </source>
</evidence>
<organism evidence="2 3">
    <name type="scientific">Oryza meyeriana var. granulata</name>
    <dbReference type="NCBI Taxonomy" id="110450"/>
    <lineage>
        <taxon>Eukaryota</taxon>
        <taxon>Viridiplantae</taxon>
        <taxon>Streptophyta</taxon>
        <taxon>Embryophyta</taxon>
        <taxon>Tracheophyta</taxon>
        <taxon>Spermatophyta</taxon>
        <taxon>Magnoliopsida</taxon>
        <taxon>Liliopsida</taxon>
        <taxon>Poales</taxon>
        <taxon>Poaceae</taxon>
        <taxon>BOP clade</taxon>
        <taxon>Oryzoideae</taxon>
        <taxon>Oryzeae</taxon>
        <taxon>Oryzinae</taxon>
        <taxon>Oryza</taxon>
        <taxon>Oryza meyeriana</taxon>
    </lineage>
</organism>
<dbReference type="AlphaFoldDB" id="A0A6G1DYB7"/>
<evidence type="ECO:0000256" key="1">
    <source>
        <dbReference type="SAM" id="MobiDB-lite"/>
    </source>
</evidence>
<keyword evidence="3" id="KW-1185">Reference proteome</keyword>
<dbReference type="EMBL" id="SPHZ02000005">
    <property type="protein sequence ID" value="KAF0917212.1"/>
    <property type="molecule type" value="Genomic_DNA"/>
</dbReference>
<feature type="compositionally biased region" description="Polar residues" evidence="1">
    <location>
        <begin position="61"/>
        <end position="73"/>
    </location>
</feature>
<accession>A0A6G1DYB7</accession>
<sequence>MATHRGNGMKQPPKQPNASETKRRRRGKIEREEALGEPDLTDRRRTAAEKRRETNPRAKPTSKNSRDANQAQAGRQLLHTKRRRNTSPCKMPPATVPPSLSLSSSPTTEQDEE</sequence>
<evidence type="ECO:0000313" key="2">
    <source>
        <dbReference type="EMBL" id="KAF0917212.1"/>
    </source>
</evidence>
<proteinExistence type="predicted"/>
<feature type="region of interest" description="Disordered" evidence="1">
    <location>
        <begin position="1"/>
        <end position="113"/>
    </location>
</feature>
<dbReference type="Proteomes" id="UP000479710">
    <property type="component" value="Unassembled WGS sequence"/>
</dbReference>
<reference evidence="2 3" key="1">
    <citation type="submission" date="2019-11" db="EMBL/GenBank/DDBJ databases">
        <title>Whole genome sequence of Oryza granulata.</title>
        <authorList>
            <person name="Li W."/>
        </authorList>
    </citation>
    <scope>NUCLEOTIDE SEQUENCE [LARGE SCALE GENOMIC DNA]</scope>
    <source>
        <strain evidence="3">cv. Menghai</strain>
        <tissue evidence="2">Leaf</tissue>
    </source>
</reference>
<gene>
    <name evidence="2" type="ORF">E2562_017115</name>
</gene>
<feature type="compositionally biased region" description="Low complexity" evidence="1">
    <location>
        <begin position="97"/>
        <end position="113"/>
    </location>
</feature>
<comment type="caution">
    <text evidence="2">The sequence shown here is derived from an EMBL/GenBank/DDBJ whole genome shotgun (WGS) entry which is preliminary data.</text>
</comment>
<name>A0A6G1DYB7_9ORYZ</name>
<protein>
    <submittedName>
        <fullName evidence="2">Uncharacterized protein</fullName>
    </submittedName>
</protein>